<keyword evidence="2" id="KW-0687">Ribonucleoprotein</keyword>
<feature type="region of interest" description="Disordered" evidence="1">
    <location>
        <begin position="178"/>
        <end position="200"/>
    </location>
</feature>
<sequence>MRSSMFRCVSRAHYSTNVTEEFINSILARAQEATAKASSNAIKMDQKKGHRASNMNRSRNQNRNNRNNNEGKDIEGRHGERNMRLNNRAPNGDSTQNTNRQKWNRSTTTSFIKDPSDTTVVVQPQFKKMQNHRNNFNENSKVEDDLLDVFNSSMDQKQRPNNFNKNTKPQARFQKKSHILTASKRRNAPKQQQVQRPVKRPASTEYVLYEPTPLSLLEYSPQVFPTKESKLVNYTLDSLKKSNYPVYRSPNLGILKKHDYTLNTPYFGKYTPGSSLIFAKEPQLQNLPLQEDFDGLVKHVRGEYQLLKPYERKDFEKLTKSKEVVDKLVQNSRIARLSLQSVAIASEEKKLIYDVCSGIKPISELQQ</sequence>
<evidence type="ECO:0000256" key="1">
    <source>
        <dbReference type="SAM" id="MobiDB-lite"/>
    </source>
</evidence>
<feature type="compositionally biased region" description="Basic residues" evidence="1">
    <location>
        <begin position="178"/>
        <end position="188"/>
    </location>
</feature>
<proteinExistence type="predicted"/>
<organism evidence="2 3">
    <name type="scientific">Saccharomyces pastorianus</name>
    <name type="common">Lager yeast</name>
    <name type="synonym">Saccharomyces cerevisiae x Saccharomyces eubayanus</name>
    <dbReference type="NCBI Taxonomy" id="27292"/>
    <lineage>
        <taxon>Eukaryota</taxon>
        <taxon>Fungi</taxon>
        <taxon>Dikarya</taxon>
        <taxon>Ascomycota</taxon>
        <taxon>Saccharomycotina</taxon>
        <taxon>Saccharomycetes</taxon>
        <taxon>Saccharomycetales</taxon>
        <taxon>Saccharomycetaceae</taxon>
        <taxon>Saccharomyces</taxon>
    </lineage>
</organism>
<feature type="region of interest" description="Disordered" evidence="1">
    <location>
        <begin position="154"/>
        <end position="173"/>
    </location>
</feature>
<feature type="compositionally biased region" description="Polar residues" evidence="1">
    <location>
        <begin position="154"/>
        <end position="169"/>
    </location>
</feature>
<keyword evidence="3" id="KW-1185">Reference proteome</keyword>
<feature type="region of interest" description="Disordered" evidence="1">
    <location>
        <begin position="38"/>
        <end position="114"/>
    </location>
</feature>
<feature type="compositionally biased region" description="Polar residues" evidence="1">
    <location>
        <begin position="84"/>
        <end position="114"/>
    </location>
</feature>
<accession>A0A6C1E474</accession>
<feature type="compositionally biased region" description="Low complexity" evidence="1">
    <location>
        <begin position="54"/>
        <end position="68"/>
    </location>
</feature>
<feature type="compositionally biased region" description="Basic and acidic residues" evidence="1">
    <location>
        <begin position="69"/>
        <end position="83"/>
    </location>
</feature>
<dbReference type="AlphaFoldDB" id="A0A6C1E474"/>
<dbReference type="Proteomes" id="UP000501346">
    <property type="component" value="Chromosome SeII-SeIV"/>
</dbReference>
<dbReference type="GO" id="GO:0005840">
    <property type="term" value="C:ribosome"/>
    <property type="evidence" value="ECO:0007669"/>
    <property type="project" value="UniProtKB-KW"/>
</dbReference>
<reference evidence="2 3" key="1">
    <citation type="journal article" date="2019" name="BMC Genomics">
        <title>Chromosome level assembly and comparative genome analysis confirm lager-brewing yeasts originated from a single hybridization.</title>
        <authorList>
            <person name="Salazar A.N."/>
            <person name="Gorter de Vries A.R."/>
            <person name="van den Broek M."/>
            <person name="Brouwers N."/>
            <person name="de la Torre Cortes P."/>
            <person name="Kuijpers N.G.A."/>
            <person name="Daran J.G."/>
            <person name="Abeel T."/>
        </authorList>
    </citation>
    <scope>NUCLEOTIDE SEQUENCE [LARGE SCALE GENOMIC DNA]</scope>
    <source>
        <strain evidence="2 3">CBS 1483</strain>
    </source>
</reference>
<protein>
    <submittedName>
        <fullName evidence="2">37S ribosomal protein rsm28</fullName>
    </submittedName>
</protein>
<evidence type="ECO:0000313" key="2">
    <source>
        <dbReference type="EMBL" id="QID83799.1"/>
    </source>
</evidence>
<keyword evidence="2" id="KW-0689">Ribosomal protein</keyword>
<name>A0A6C1E474_SACPS</name>
<dbReference type="OrthoDB" id="4049658at2759"/>
<evidence type="ECO:0000313" key="3">
    <source>
        <dbReference type="Proteomes" id="UP000501346"/>
    </source>
</evidence>
<gene>
    <name evidence="2" type="primary">RSM28_2</name>
    <name evidence="2" type="ORF">GRS66_006277</name>
</gene>
<dbReference type="EMBL" id="CP048999">
    <property type="protein sequence ID" value="QID83799.1"/>
    <property type="molecule type" value="Genomic_DNA"/>
</dbReference>